<dbReference type="Pfam" id="PF00379">
    <property type="entry name" value="Chitin_bind_4"/>
    <property type="match status" value="1"/>
</dbReference>
<gene>
    <name evidence="3" type="ORF">O3M35_000955</name>
</gene>
<organism evidence="3 4">
    <name type="scientific">Rhynocoris fuscipes</name>
    <dbReference type="NCBI Taxonomy" id="488301"/>
    <lineage>
        <taxon>Eukaryota</taxon>
        <taxon>Metazoa</taxon>
        <taxon>Ecdysozoa</taxon>
        <taxon>Arthropoda</taxon>
        <taxon>Hexapoda</taxon>
        <taxon>Insecta</taxon>
        <taxon>Pterygota</taxon>
        <taxon>Neoptera</taxon>
        <taxon>Paraneoptera</taxon>
        <taxon>Hemiptera</taxon>
        <taxon>Heteroptera</taxon>
        <taxon>Panheteroptera</taxon>
        <taxon>Cimicomorpha</taxon>
        <taxon>Reduviidae</taxon>
        <taxon>Harpactorinae</taxon>
        <taxon>Harpactorini</taxon>
        <taxon>Rhynocoris</taxon>
    </lineage>
</organism>
<evidence type="ECO:0000313" key="4">
    <source>
        <dbReference type="Proteomes" id="UP001461498"/>
    </source>
</evidence>
<keyword evidence="1" id="KW-0193">Cuticle</keyword>
<feature type="compositionally biased region" description="Polar residues" evidence="2">
    <location>
        <begin position="137"/>
        <end position="149"/>
    </location>
</feature>
<evidence type="ECO:0000313" key="3">
    <source>
        <dbReference type="EMBL" id="KAK9512558.1"/>
    </source>
</evidence>
<dbReference type="Proteomes" id="UP001461498">
    <property type="component" value="Unassembled WGS sequence"/>
</dbReference>
<feature type="region of interest" description="Disordered" evidence="2">
    <location>
        <begin position="137"/>
        <end position="215"/>
    </location>
</feature>
<feature type="region of interest" description="Disordered" evidence="2">
    <location>
        <begin position="78"/>
        <end position="118"/>
    </location>
</feature>
<dbReference type="AlphaFoldDB" id="A0AAW1DQM6"/>
<dbReference type="EMBL" id="JAPXFL010000001">
    <property type="protein sequence ID" value="KAK9512558.1"/>
    <property type="molecule type" value="Genomic_DNA"/>
</dbReference>
<dbReference type="InterPro" id="IPR000618">
    <property type="entry name" value="Insect_cuticle"/>
</dbReference>
<keyword evidence="4" id="KW-1185">Reference proteome</keyword>
<protein>
    <submittedName>
        <fullName evidence="3">Uncharacterized protein</fullName>
    </submittedName>
</protein>
<dbReference type="GO" id="GO:0042302">
    <property type="term" value="F:structural constituent of cuticle"/>
    <property type="evidence" value="ECO:0007669"/>
    <property type="project" value="UniProtKB-UniRule"/>
</dbReference>
<evidence type="ECO:0000256" key="2">
    <source>
        <dbReference type="SAM" id="MobiDB-lite"/>
    </source>
</evidence>
<reference evidence="3 4" key="1">
    <citation type="submission" date="2022-12" db="EMBL/GenBank/DDBJ databases">
        <title>Chromosome-level genome assembly of true bugs.</title>
        <authorList>
            <person name="Ma L."/>
            <person name="Li H."/>
        </authorList>
    </citation>
    <scope>NUCLEOTIDE SEQUENCE [LARGE SCALE GENOMIC DNA]</scope>
    <source>
        <strain evidence="3">Lab_2022b</strain>
    </source>
</reference>
<accession>A0AAW1DQM6</accession>
<evidence type="ECO:0000256" key="1">
    <source>
        <dbReference type="PROSITE-ProRule" id="PRU00497"/>
    </source>
</evidence>
<sequence length="293" mass="32633">METRDIDGSVRGSYSYIDPNGNIVKMQYWDDGSGFHAAGNNIPVAIHQAPEFTPEVKAAREQHLRLYEAALSALKAAADSQENEKDDASYIDTSHYEGGDEYEDAPPEGGVIIENPAPPSSVYADSLLSAEYPKLQHNQNNHINDNSYYSDEDKESVSVENPELRRRLLLRKDKEQDNNDSTKNKEHEPSSESDKDQASASVDENGSNKQSSEQSANGRAFYYHFTHTIPKPVERVDLSEETKHVAEPLSQSAKAQHYGSIPVAGVHDVQLSPAQRNALSNFQLYPVYHSQQN</sequence>
<comment type="caution">
    <text evidence="3">The sequence shown here is derived from an EMBL/GenBank/DDBJ whole genome shotgun (WGS) entry which is preliminary data.</text>
</comment>
<name>A0AAW1DQM6_9HEMI</name>
<dbReference type="PROSITE" id="PS51155">
    <property type="entry name" value="CHIT_BIND_RR_2"/>
    <property type="match status" value="1"/>
</dbReference>
<feature type="compositionally biased region" description="Polar residues" evidence="2">
    <location>
        <begin position="198"/>
        <end position="215"/>
    </location>
</feature>
<feature type="compositionally biased region" description="Basic and acidic residues" evidence="2">
    <location>
        <begin position="162"/>
        <end position="197"/>
    </location>
</feature>
<proteinExistence type="predicted"/>
<feature type="compositionally biased region" description="Basic and acidic residues" evidence="2">
    <location>
        <begin position="82"/>
        <end position="98"/>
    </location>
</feature>